<feature type="signal peptide" evidence="2">
    <location>
        <begin position="1"/>
        <end position="23"/>
    </location>
</feature>
<evidence type="ECO:0000256" key="1">
    <source>
        <dbReference type="SAM" id="MobiDB-lite"/>
    </source>
</evidence>
<feature type="chain" id="PRO_5026756888" description="Flagellar biosynthesis protein" evidence="2">
    <location>
        <begin position="24"/>
        <end position="223"/>
    </location>
</feature>
<dbReference type="EMBL" id="CADCUX010000618">
    <property type="protein sequence ID" value="CAA9435183.1"/>
    <property type="molecule type" value="Genomic_DNA"/>
</dbReference>
<evidence type="ECO:0000313" key="3">
    <source>
        <dbReference type="EMBL" id="CAA9435183.1"/>
    </source>
</evidence>
<sequence length="223" mass="23540">MSIGRRVLSVALVAASLALGGCATSRSEVKIASPAAGPGETQAASNGRTVVIRSVKDERSFQQAPSNPSIPSLGFEGAGKASDEIKSRAIGRKRNAYGQALGDVLLQNGQTVEGLVRENLGTAFQRAGYRVVPEGSAGANPLIVDARIKQFWSWLQPGFWAMTLNANVETTLQLSGAANAVPVNVHVTESRQLATENVWVEIVEKALAQYRIETASKVAGPPF</sequence>
<reference evidence="3" key="1">
    <citation type="submission" date="2020-02" db="EMBL/GenBank/DDBJ databases">
        <authorList>
            <person name="Meier V. D."/>
        </authorList>
    </citation>
    <scope>NUCLEOTIDE SEQUENCE</scope>
    <source>
        <strain evidence="3">AVDCRST_MAG51</strain>
    </source>
</reference>
<accession>A0A6J4QAT6</accession>
<dbReference type="PROSITE" id="PS51257">
    <property type="entry name" value="PROKAR_LIPOPROTEIN"/>
    <property type="match status" value="1"/>
</dbReference>
<feature type="region of interest" description="Disordered" evidence="1">
    <location>
        <begin position="58"/>
        <end position="78"/>
    </location>
</feature>
<proteinExistence type="predicted"/>
<evidence type="ECO:0008006" key="4">
    <source>
        <dbReference type="Google" id="ProtNLM"/>
    </source>
</evidence>
<gene>
    <name evidence="3" type="ORF">AVDCRST_MAG51-2885</name>
</gene>
<keyword evidence="2" id="KW-0732">Signal</keyword>
<name>A0A6J4QAT6_9BURK</name>
<protein>
    <recommendedName>
        <fullName evidence="4">Flagellar biosynthesis protein</fullName>
    </recommendedName>
</protein>
<evidence type="ECO:0000256" key="2">
    <source>
        <dbReference type="SAM" id="SignalP"/>
    </source>
</evidence>
<dbReference type="AlphaFoldDB" id="A0A6J4QAT6"/>
<organism evidence="3">
    <name type="scientific">uncultured Ramlibacter sp</name>
    <dbReference type="NCBI Taxonomy" id="260755"/>
    <lineage>
        <taxon>Bacteria</taxon>
        <taxon>Pseudomonadati</taxon>
        <taxon>Pseudomonadota</taxon>
        <taxon>Betaproteobacteria</taxon>
        <taxon>Burkholderiales</taxon>
        <taxon>Comamonadaceae</taxon>
        <taxon>Ramlibacter</taxon>
        <taxon>environmental samples</taxon>
    </lineage>
</organism>
<feature type="compositionally biased region" description="Polar residues" evidence="1">
    <location>
        <begin position="61"/>
        <end position="70"/>
    </location>
</feature>